<accession>A0AAN9SUJ0</accession>
<comment type="caution">
    <text evidence="1">The sequence shown here is derived from an EMBL/GenBank/DDBJ whole genome shotgun (WGS) entry which is preliminary data.</text>
</comment>
<proteinExistence type="predicted"/>
<organism evidence="1 2">
    <name type="scientific">Psophocarpus tetragonolobus</name>
    <name type="common">Winged bean</name>
    <name type="synonym">Dolichos tetragonolobus</name>
    <dbReference type="NCBI Taxonomy" id="3891"/>
    <lineage>
        <taxon>Eukaryota</taxon>
        <taxon>Viridiplantae</taxon>
        <taxon>Streptophyta</taxon>
        <taxon>Embryophyta</taxon>
        <taxon>Tracheophyta</taxon>
        <taxon>Spermatophyta</taxon>
        <taxon>Magnoliopsida</taxon>
        <taxon>eudicotyledons</taxon>
        <taxon>Gunneridae</taxon>
        <taxon>Pentapetalae</taxon>
        <taxon>rosids</taxon>
        <taxon>fabids</taxon>
        <taxon>Fabales</taxon>
        <taxon>Fabaceae</taxon>
        <taxon>Papilionoideae</taxon>
        <taxon>50 kb inversion clade</taxon>
        <taxon>NPAAA clade</taxon>
        <taxon>indigoferoid/millettioid clade</taxon>
        <taxon>Phaseoleae</taxon>
        <taxon>Psophocarpus</taxon>
    </lineage>
</organism>
<dbReference type="EMBL" id="JAYMYS010000002">
    <property type="protein sequence ID" value="KAK7406481.1"/>
    <property type="molecule type" value="Genomic_DNA"/>
</dbReference>
<reference evidence="1 2" key="1">
    <citation type="submission" date="2024-01" db="EMBL/GenBank/DDBJ databases">
        <title>The genomes of 5 underutilized Papilionoideae crops provide insights into root nodulation and disease resistanc.</title>
        <authorList>
            <person name="Jiang F."/>
        </authorList>
    </citation>
    <scope>NUCLEOTIDE SEQUENCE [LARGE SCALE GENOMIC DNA]</scope>
    <source>
        <strain evidence="1">DUOXIRENSHENG_FW03</strain>
        <tissue evidence="1">Leaves</tissue>
    </source>
</reference>
<name>A0AAN9SUJ0_PSOTE</name>
<dbReference type="AlphaFoldDB" id="A0AAN9SUJ0"/>
<protein>
    <submittedName>
        <fullName evidence="1">Uncharacterized protein</fullName>
    </submittedName>
</protein>
<sequence length="76" mass="8295">MEALYGCTIGCHGEVYIMAEFWPPTLGLIMRLLGFSCIKPFACPLVFCSCVLFVELLTTQSAIAVINNVCSTESLN</sequence>
<evidence type="ECO:0000313" key="2">
    <source>
        <dbReference type="Proteomes" id="UP001386955"/>
    </source>
</evidence>
<dbReference type="Proteomes" id="UP001386955">
    <property type="component" value="Unassembled WGS sequence"/>
</dbReference>
<keyword evidence="2" id="KW-1185">Reference proteome</keyword>
<gene>
    <name evidence="1" type="ORF">VNO78_08108</name>
</gene>
<evidence type="ECO:0000313" key="1">
    <source>
        <dbReference type="EMBL" id="KAK7406481.1"/>
    </source>
</evidence>